<evidence type="ECO:0000259" key="2">
    <source>
        <dbReference type="PROSITE" id="PS50903"/>
    </source>
</evidence>
<feature type="transmembrane region" description="Helical" evidence="1">
    <location>
        <begin position="67"/>
        <end position="88"/>
    </location>
</feature>
<evidence type="ECO:0000256" key="1">
    <source>
        <dbReference type="SAM" id="Phobius"/>
    </source>
</evidence>
<evidence type="ECO:0000313" key="4">
    <source>
        <dbReference type="Proteomes" id="UP000198341"/>
    </source>
</evidence>
<dbReference type="Gene3D" id="2.20.28.10">
    <property type="match status" value="1"/>
</dbReference>
<keyword evidence="4" id="KW-1185">Reference proteome</keyword>
<dbReference type="OrthoDB" id="498149at2759"/>
<dbReference type="Proteomes" id="UP000198341">
    <property type="component" value="Chromosome 6"/>
</dbReference>
<dbReference type="GeneID" id="19015277"/>
<keyword evidence="1" id="KW-1133">Transmembrane helix</keyword>
<gene>
    <name evidence="3" type="ORF">Bathy06g02970</name>
</gene>
<dbReference type="InterPro" id="IPR024934">
    <property type="entry name" value="Rubredoxin-like_dom"/>
</dbReference>
<dbReference type="GO" id="GO:0005506">
    <property type="term" value="F:iron ion binding"/>
    <property type="evidence" value="ECO:0007669"/>
    <property type="project" value="InterPro"/>
</dbReference>
<keyword evidence="1" id="KW-0812">Transmembrane</keyword>
<reference evidence="3 4" key="1">
    <citation type="submission" date="2011-10" db="EMBL/GenBank/DDBJ databases">
        <authorList>
            <person name="Genoscope - CEA"/>
        </authorList>
    </citation>
    <scope>NUCLEOTIDE SEQUENCE [LARGE SCALE GENOMIC DNA]</scope>
    <source>
        <strain evidence="3 4">RCC 1105</strain>
    </source>
</reference>
<proteinExistence type="predicted"/>
<protein>
    <recommendedName>
        <fullName evidence="2">Rubredoxin-like domain-containing protein</fullName>
    </recommendedName>
</protein>
<feature type="domain" description="Rubredoxin-like" evidence="2">
    <location>
        <begin position="26"/>
        <end position="70"/>
    </location>
</feature>
<dbReference type="AlphaFoldDB" id="K8EGA7"/>
<keyword evidence="1" id="KW-0472">Membrane</keyword>
<dbReference type="PROSITE" id="PS50903">
    <property type="entry name" value="RUBREDOXIN_LIKE"/>
    <property type="match status" value="1"/>
</dbReference>
<dbReference type="EMBL" id="FO082273">
    <property type="protein sequence ID" value="CCO17187.1"/>
    <property type="molecule type" value="Genomic_DNA"/>
</dbReference>
<dbReference type="KEGG" id="bpg:Bathy06g02970"/>
<name>K8EGA7_9CHLO</name>
<evidence type="ECO:0000313" key="3">
    <source>
        <dbReference type="EMBL" id="CCO17187.1"/>
    </source>
</evidence>
<dbReference type="CDD" id="cd00350">
    <property type="entry name" value="rubredoxin_like"/>
    <property type="match status" value="1"/>
</dbReference>
<accession>K8EGA7</accession>
<sequence length="90" mass="9638">MAGKPERGSRPSAEVIAANPNAVVDGKLWVCQGCGYVYDGTKGPWAEEKRCPACGERRFALKSRDEMAVAIGGLIVSVLLFGLLFVIVKL</sequence>
<dbReference type="SUPFAM" id="SSF57802">
    <property type="entry name" value="Rubredoxin-like"/>
    <property type="match status" value="1"/>
</dbReference>
<organism evidence="3 4">
    <name type="scientific">Bathycoccus prasinos</name>
    <dbReference type="NCBI Taxonomy" id="41875"/>
    <lineage>
        <taxon>Eukaryota</taxon>
        <taxon>Viridiplantae</taxon>
        <taxon>Chlorophyta</taxon>
        <taxon>Mamiellophyceae</taxon>
        <taxon>Mamiellales</taxon>
        <taxon>Bathycoccaceae</taxon>
        <taxon>Bathycoccus</taxon>
    </lineage>
</organism>
<dbReference type="RefSeq" id="XP_007512587.1">
    <property type="nucleotide sequence ID" value="XM_007512525.1"/>
</dbReference>